<evidence type="ECO:0000256" key="1">
    <source>
        <dbReference type="ARBA" id="ARBA00008136"/>
    </source>
</evidence>
<proteinExistence type="inferred from homology"/>
<evidence type="ECO:0000256" key="6">
    <source>
        <dbReference type="ARBA" id="ARBA00023125"/>
    </source>
</evidence>
<evidence type="ECO:0000256" key="8">
    <source>
        <dbReference type="RuleBase" id="RU364100"/>
    </source>
</evidence>
<keyword evidence="4 8" id="KW-0378">Hydrolase</keyword>
<accession>A0A4R5UH96</accession>
<dbReference type="GO" id="GO:0008233">
    <property type="term" value="F:peptidase activity"/>
    <property type="evidence" value="ECO:0007669"/>
    <property type="project" value="UniProtKB-KW"/>
</dbReference>
<dbReference type="PANTHER" id="PTHR13604">
    <property type="entry name" value="DC12-RELATED"/>
    <property type="match status" value="1"/>
</dbReference>
<dbReference type="GO" id="GO:0106300">
    <property type="term" value="P:protein-DNA covalent cross-linking repair"/>
    <property type="evidence" value="ECO:0007669"/>
    <property type="project" value="InterPro"/>
</dbReference>
<dbReference type="EC" id="3.4.-.-" evidence="8"/>
<evidence type="ECO:0000256" key="3">
    <source>
        <dbReference type="ARBA" id="ARBA00022763"/>
    </source>
</evidence>
<dbReference type="SUPFAM" id="SSF143081">
    <property type="entry name" value="BB1717-like"/>
    <property type="match status" value="1"/>
</dbReference>
<gene>
    <name evidence="9" type="ORF">E2F50_13265</name>
</gene>
<dbReference type="Gene3D" id="3.90.1680.10">
    <property type="entry name" value="SOS response associated peptidase-like"/>
    <property type="match status" value="1"/>
</dbReference>
<dbReference type="InterPro" id="IPR036590">
    <property type="entry name" value="SRAP-like"/>
</dbReference>
<evidence type="ECO:0000313" key="10">
    <source>
        <dbReference type="Proteomes" id="UP000295238"/>
    </source>
</evidence>
<sequence>MCNDYEQHIRYAEYRQALGEVELAAAAHQGEADLPQADDIRIGDLGPVMRLDEGGEVTLSPMRFGFPAPPGKKAGPVFNFRSEGRSFSDSRRCLIPASAFFEFTGTKYPKAKHRFTLNHAPFLCIAGLWREGQGNQPPAFTMLTTAPGPDVAPIHNRQVVVLRPHDWPHWLHHSRPETELLQPLPAGSLSVEQVRPASD</sequence>
<comment type="caution">
    <text evidence="9">The sequence shown here is derived from an EMBL/GenBank/DDBJ whole genome shotgun (WGS) entry which is preliminary data.</text>
</comment>
<dbReference type="AlphaFoldDB" id="A0A4R5UH96"/>
<name>A0A4R5UH96_9HYPH</name>
<keyword evidence="2 8" id="KW-0645">Protease</keyword>
<keyword evidence="6" id="KW-0238">DNA-binding</keyword>
<keyword evidence="3" id="KW-0227">DNA damage</keyword>
<keyword evidence="10" id="KW-1185">Reference proteome</keyword>
<dbReference type="Pfam" id="PF02586">
    <property type="entry name" value="SRAP"/>
    <property type="match status" value="1"/>
</dbReference>
<dbReference type="EMBL" id="SMTL01000003">
    <property type="protein sequence ID" value="TDK35222.1"/>
    <property type="molecule type" value="Genomic_DNA"/>
</dbReference>
<dbReference type="GO" id="GO:0016829">
    <property type="term" value="F:lyase activity"/>
    <property type="evidence" value="ECO:0007669"/>
    <property type="project" value="UniProtKB-KW"/>
</dbReference>
<reference evidence="9 10" key="1">
    <citation type="submission" date="2019-03" db="EMBL/GenBank/DDBJ databases">
        <title>Rhizobium sp. nov., an bacterium isolated from biocrust in Mu Us Desert.</title>
        <authorList>
            <person name="Lixiong L."/>
        </authorList>
    </citation>
    <scope>NUCLEOTIDE SEQUENCE [LARGE SCALE GENOMIC DNA]</scope>
    <source>
        <strain evidence="9 10">SPY-1</strain>
    </source>
</reference>
<evidence type="ECO:0000313" key="9">
    <source>
        <dbReference type="EMBL" id="TDK35222.1"/>
    </source>
</evidence>
<protein>
    <recommendedName>
        <fullName evidence="8">Abasic site processing protein</fullName>
        <ecNumber evidence="8">3.4.-.-</ecNumber>
    </recommendedName>
</protein>
<evidence type="ECO:0000256" key="4">
    <source>
        <dbReference type="ARBA" id="ARBA00022801"/>
    </source>
</evidence>
<evidence type="ECO:0000256" key="5">
    <source>
        <dbReference type="ARBA" id="ARBA00023124"/>
    </source>
</evidence>
<dbReference type="OrthoDB" id="9782620at2"/>
<keyword evidence="5" id="KW-0190">Covalent protein-DNA linkage</keyword>
<evidence type="ECO:0000256" key="7">
    <source>
        <dbReference type="ARBA" id="ARBA00023239"/>
    </source>
</evidence>
<dbReference type="GO" id="GO:0006508">
    <property type="term" value="P:proteolysis"/>
    <property type="evidence" value="ECO:0007669"/>
    <property type="project" value="UniProtKB-KW"/>
</dbReference>
<keyword evidence="7" id="KW-0456">Lyase</keyword>
<evidence type="ECO:0000256" key="2">
    <source>
        <dbReference type="ARBA" id="ARBA00022670"/>
    </source>
</evidence>
<organism evidence="9 10">
    <name type="scientific">Rhizobium deserti</name>
    <dbReference type="NCBI Taxonomy" id="2547961"/>
    <lineage>
        <taxon>Bacteria</taxon>
        <taxon>Pseudomonadati</taxon>
        <taxon>Pseudomonadota</taxon>
        <taxon>Alphaproteobacteria</taxon>
        <taxon>Hyphomicrobiales</taxon>
        <taxon>Rhizobiaceae</taxon>
        <taxon>Rhizobium/Agrobacterium group</taxon>
        <taxon>Rhizobium</taxon>
    </lineage>
</organism>
<dbReference type="GO" id="GO:0003697">
    <property type="term" value="F:single-stranded DNA binding"/>
    <property type="evidence" value="ECO:0007669"/>
    <property type="project" value="InterPro"/>
</dbReference>
<dbReference type="RefSeq" id="WP_133316644.1">
    <property type="nucleotide sequence ID" value="NZ_SMTL01000003.1"/>
</dbReference>
<comment type="similarity">
    <text evidence="1 8">Belongs to the SOS response-associated peptidase family.</text>
</comment>
<dbReference type="InterPro" id="IPR003738">
    <property type="entry name" value="SRAP"/>
</dbReference>
<dbReference type="Proteomes" id="UP000295238">
    <property type="component" value="Unassembled WGS sequence"/>
</dbReference>
<dbReference type="PANTHER" id="PTHR13604:SF0">
    <property type="entry name" value="ABASIC SITE PROCESSING PROTEIN HMCES"/>
    <property type="match status" value="1"/>
</dbReference>